<organism evidence="3">
    <name type="scientific">Caldithrix abyssi</name>
    <dbReference type="NCBI Taxonomy" id="187145"/>
    <lineage>
        <taxon>Bacteria</taxon>
        <taxon>Pseudomonadati</taxon>
        <taxon>Calditrichota</taxon>
        <taxon>Calditrichia</taxon>
        <taxon>Calditrichales</taxon>
        <taxon>Calditrichaceae</taxon>
        <taxon>Caldithrix</taxon>
    </lineage>
</organism>
<dbReference type="AlphaFoldDB" id="A0A7V1LM71"/>
<dbReference type="PROSITE" id="PS51352">
    <property type="entry name" value="THIOREDOXIN_2"/>
    <property type="match status" value="1"/>
</dbReference>
<dbReference type="PANTHER" id="PTHR42852:SF13">
    <property type="entry name" value="PROTEIN DIPZ"/>
    <property type="match status" value="1"/>
</dbReference>
<dbReference type="InterPro" id="IPR026444">
    <property type="entry name" value="Secre_tail"/>
</dbReference>
<reference evidence="3" key="1">
    <citation type="journal article" date="2020" name="mSystems">
        <title>Genome- and Community-Level Interaction Insights into Carbon Utilization and Element Cycling Functions of Hydrothermarchaeota in Hydrothermal Sediment.</title>
        <authorList>
            <person name="Zhou Z."/>
            <person name="Liu Y."/>
            <person name="Xu W."/>
            <person name="Pan J."/>
            <person name="Luo Z.H."/>
            <person name="Li M."/>
        </authorList>
    </citation>
    <scope>NUCLEOTIDE SEQUENCE [LARGE SCALE GENOMIC DNA]</scope>
    <source>
        <strain evidence="3">HyVt-456</strain>
    </source>
</reference>
<keyword evidence="1" id="KW-0732">Signal</keyword>
<proteinExistence type="predicted"/>
<dbReference type="Proteomes" id="UP000886005">
    <property type="component" value="Unassembled WGS sequence"/>
</dbReference>
<dbReference type="Gene3D" id="2.60.40.4070">
    <property type="match status" value="1"/>
</dbReference>
<dbReference type="Pfam" id="PF00578">
    <property type="entry name" value="AhpC-TSA"/>
    <property type="match status" value="1"/>
</dbReference>
<protein>
    <submittedName>
        <fullName evidence="3">Redoxin domain-containing protein</fullName>
    </submittedName>
</protein>
<dbReference type="InterPro" id="IPR000866">
    <property type="entry name" value="AhpC/TSA"/>
</dbReference>
<dbReference type="GO" id="GO:0016491">
    <property type="term" value="F:oxidoreductase activity"/>
    <property type="evidence" value="ECO:0007669"/>
    <property type="project" value="InterPro"/>
</dbReference>
<dbReference type="InterPro" id="IPR036249">
    <property type="entry name" value="Thioredoxin-like_sf"/>
</dbReference>
<evidence type="ECO:0000256" key="1">
    <source>
        <dbReference type="SAM" id="SignalP"/>
    </source>
</evidence>
<dbReference type="PANTHER" id="PTHR42852">
    <property type="entry name" value="THIOL:DISULFIDE INTERCHANGE PROTEIN DSBE"/>
    <property type="match status" value="1"/>
</dbReference>
<dbReference type="InterPro" id="IPR025965">
    <property type="entry name" value="FlgD/Vpr_Ig-like"/>
</dbReference>
<feature type="domain" description="Thioredoxin" evidence="2">
    <location>
        <begin position="17"/>
        <end position="154"/>
    </location>
</feature>
<dbReference type="Gene3D" id="3.40.30.10">
    <property type="entry name" value="Glutaredoxin"/>
    <property type="match status" value="1"/>
</dbReference>
<dbReference type="Pfam" id="PF13860">
    <property type="entry name" value="FlgD_ig"/>
    <property type="match status" value="1"/>
</dbReference>
<accession>A0A7V1LM71</accession>
<feature type="chain" id="PRO_5030600640" evidence="1">
    <location>
        <begin position="19"/>
        <end position="257"/>
    </location>
</feature>
<evidence type="ECO:0000259" key="2">
    <source>
        <dbReference type="PROSITE" id="PS51352"/>
    </source>
</evidence>
<dbReference type="InterPro" id="IPR050553">
    <property type="entry name" value="Thioredoxin_ResA/DsbE_sf"/>
</dbReference>
<dbReference type="GO" id="GO:0016209">
    <property type="term" value="F:antioxidant activity"/>
    <property type="evidence" value="ECO:0007669"/>
    <property type="project" value="InterPro"/>
</dbReference>
<dbReference type="EMBL" id="DRLD01000216">
    <property type="protein sequence ID" value="HED10579.1"/>
    <property type="molecule type" value="Genomic_DNA"/>
</dbReference>
<dbReference type="NCBIfam" id="TIGR04183">
    <property type="entry name" value="Por_Secre_tail"/>
    <property type="match status" value="1"/>
</dbReference>
<name>A0A7V1LM71_CALAY</name>
<comment type="caution">
    <text evidence="3">The sequence shown here is derived from an EMBL/GenBank/DDBJ whole genome shotgun (WGS) entry which is preliminary data.</text>
</comment>
<sequence>MRTLILLLSLFTFSAAQVVGSTAKPFTLYTVAGKSVSLSDHSGKVIYINWFGNTCPTCLQEGNDTQTKIADRYKDQNFVALGIDVWDGSANSVQNFINQTGIRYDCLLNGGSTASDYGVQYQKSTVIDQQGVIQFYDRTNKISAINSTIDGLLSTTGLEEKGAAVSSFELKANYPNPFNPKTEIPFSNDREQNIRLRIYDINGRLIRTLVAARFAPGNYSLSWYGKDDRGKAMGSGVYFVRLEGEQTQRMRRILLLK</sequence>
<dbReference type="SUPFAM" id="SSF52833">
    <property type="entry name" value="Thioredoxin-like"/>
    <property type="match status" value="1"/>
</dbReference>
<evidence type="ECO:0000313" key="3">
    <source>
        <dbReference type="EMBL" id="HED10579.1"/>
    </source>
</evidence>
<dbReference type="CDD" id="cd02966">
    <property type="entry name" value="TlpA_like_family"/>
    <property type="match status" value="1"/>
</dbReference>
<gene>
    <name evidence="3" type="ORF">ENJ10_07805</name>
</gene>
<dbReference type="InterPro" id="IPR013766">
    <property type="entry name" value="Thioredoxin_domain"/>
</dbReference>
<feature type="signal peptide" evidence="1">
    <location>
        <begin position="1"/>
        <end position="18"/>
    </location>
</feature>